<feature type="region of interest" description="Disordered" evidence="1">
    <location>
        <begin position="1"/>
        <end position="27"/>
    </location>
</feature>
<reference evidence="2" key="3">
    <citation type="submission" date="2023-05" db="EMBL/GenBank/DDBJ databases">
        <authorList>
            <person name="Smith C.H."/>
        </authorList>
    </citation>
    <scope>NUCLEOTIDE SEQUENCE</scope>
    <source>
        <strain evidence="2">CHS0354</strain>
        <tissue evidence="2">Mantle</tissue>
    </source>
</reference>
<reference evidence="2" key="2">
    <citation type="journal article" date="2021" name="Genome Biol. Evol.">
        <title>Developing a high-quality reference genome for a parasitic bivalve with doubly uniparental inheritance (Bivalvia: Unionida).</title>
        <authorList>
            <person name="Smith C.H."/>
        </authorList>
    </citation>
    <scope>NUCLEOTIDE SEQUENCE</scope>
    <source>
        <strain evidence="2">CHS0354</strain>
        <tissue evidence="2">Mantle</tissue>
    </source>
</reference>
<dbReference type="Proteomes" id="UP001195483">
    <property type="component" value="Unassembled WGS sequence"/>
</dbReference>
<evidence type="ECO:0000313" key="2">
    <source>
        <dbReference type="EMBL" id="KAK3598359.1"/>
    </source>
</evidence>
<reference evidence="2" key="1">
    <citation type="journal article" date="2021" name="Genome Biol. Evol.">
        <title>A High-Quality Reference Genome for a Parasitic Bivalve with Doubly Uniparental Inheritance (Bivalvia: Unionida).</title>
        <authorList>
            <person name="Smith C.H."/>
        </authorList>
    </citation>
    <scope>NUCLEOTIDE SEQUENCE</scope>
    <source>
        <strain evidence="2">CHS0354</strain>
    </source>
</reference>
<feature type="compositionally biased region" description="Basic and acidic residues" evidence="1">
    <location>
        <begin position="1"/>
        <end position="16"/>
    </location>
</feature>
<name>A0AAE0SUM1_9BIVA</name>
<dbReference type="EMBL" id="JAEAOA010000271">
    <property type="protein sequence ID" value="KAK3598359.1"/>
    <property type="molecule type" value="Genomic_DNA"/>
</dbReference>
<dbReference type="AlphaFoldDB" id="A0AAE0SUM1"/>
<comment type="caution">
    <text evidence="2">The sequence shown here is derived from an EMBL/GenBank/DDBJ whole genome shotgun (WGS) entry which is preliminary data.</text>
</comment>
<organism evidence="2 3">
    <name type="scientific">Potamilus streckersoni</name>
    <dbReference type="NCBI Taxonomy" id="2493646"/>
    <lineage>
        <taxon>Eukaryota</taxon>
        <taxon>Metazoa</taxon>
        <taxon>Spiralia</taxon>
        <taxon>Lophotrochozoa</taxon>
        <taxon>Mollusca</taxon>
        <taxon>Bivalvia</taxon>
        <taxon>Autobranchia</taxon>
        <taxon>Heteroconchia</taxon>
        <taxon>Palaeoheterodonta</taxon>
        <taxon>Unionida</taxon>
        <taxon>Unionoidea</taxon>
        <taxon>Unionidae</taxon>
        <taxon>Ambleminae</taxon>
        <taxon>Lampsilini</taxon>
        <taxon>Potamilus</taxon>
    </lineage>
</organism>
<feature type="region of interest" description="Disordered" evidence="1">
    <location>
        <begin position="64"/>
        <end position="84"/>
    </location>
</feature>
<evidence type="ECO:0000256" key="1">
    <source>
        <dbReference type="SAM" id="MobiDB-lite"/>
    </source>
</evidence>
<accession>A0AAE0SUM1</accession>
<protein>
    <submittedName>
        <fullName evidence="2">Uncharacterized protein</fullName>
    </submittedName>
</protein>
<keyword evidence="3" id="KW-1185">Reference proteome</keyword>
<sequence length="84" mass="10036">MLIQDKPEDLRENNKDRSKKFPRKQDKRLCLLPRKTPKDNEVLFDEKVPPLINSWVPVWRKRTQATSLTRPIRSLSKTQNTHKT</sequence>
<gene>
    <name evidence="2" type="ORF">CHS0354_003380</name>
</gene>
<proteinExistence type="predicted"/>
<evidence type="ECO:0000313" key="3">
    <source>
        <dbReference type="Proteomes" id="UP001195483"/>
    </source>
</evidence>